<feature type="transmembrane region" description="Helical" evidence="2">
    <location>
        <begin position="198"/>
        <end position="216"/>
    </location>
</feature>
<feature type="compositionally biased region" description="Polar residues" evidence="1">
    <location>
        <begin position="540"/>
        <end position="559"/>
    </location>
</feature>
<feature type="transmembrane region" description="Helical" evidence="2">
    <location>
        <begin position="492"/>
        <end position="518"/>
    </location>
</feature>
<gene>
    <name evidence="4" type="ORF">ECRASSUSDP1_LOCUS4776</name>
</gene>
<reference evidence="4" key="1">
    <citation type="submission" date="2023-07" db="EMBL/GenBank/DDBJ databases">
        <authorList>
            <consortium name="AG Swart"/>
            <person name="Singh M."/>
            <person name="Singh A."/>
            <person name="Seah K."/>
            <person name="Emmerich C."/>
        </authorList>
    </citation>
    <scope>NUCLEOTIDE SEQUENCE</scope>
    <source>
        <strain evidence="4">DP1</strain>
    </source>
</reference>
<protein>
    <submittedName>
        <fullName evidence="4">Uncharacterized protein</fullName>
    </submittedName>
</protein>
<feature type="signal peptide" evidence="3">
    <location>
        <begin position="1"/>
        <end position="19"/>
    </location>
</feature>
<feature type="transmembrane region" description="Helical" evidence="2">
    <location>
        <begin position="272"/>
        <end position="293"/>
    </location>
</feature>
<evidence type="ECO:0000313" key="4">
    <source>
        <dbReference type="EMBL" id="CAI2363440.1"/>
    </source>
</evidence>
<evidence type="ECO:0000256" key="1">
    <source>
        <dbReference type="SAM" id="MobiDB-lite"/>
    </source>
</evidence>
<keyword evidence="3" id="KW-0732">Signal</keyword>
<feature type="region of interest" description="Disordered" evidence="1">
    <location>
        <begin position="524"/>
        <end position="584"/>
    </location>
</feature>
<feature type="chain" id="PRO_5042189681" evidence="3">
    <location>
        <begin position="20"/>
        <end position="584"/>
    </location>
</feature>
<feature type="transmembrane region" description="Helical" evidence="2">
    <location>
        <begin position="419"/>
        <end position="438"/>
    </location>
</feature>
<feature type="transmembrane region" description="Helical" evidence="2">
    <location>
        <begin position="325"/>
        <end position="344"/>
    </location>
</feature>
<feature type="transmembrane region" description="Helical" evidence="2">
    <location>
        <begin position="168"/>
        <end position="186"/>
    </location>
</feature>
<dbReference type="Proteomes" id="UP001295684">
    <property type="component" value="Unassembled WGS sequence"/>
</dbReference>
<feature type="transmembrane region" description="Helical" evidence="2">
    <location>
        <begin position="356"/>
        <end position="380"/>
    </location>
</feature>
<evidence type="ECO:0000256" key="3">
    <source>
        <dbReference type="SAM" id="SignalP"/>
    </source>
</evidence>
<feature type="transmembrane region" description="Helical" evidence="2">
    <location>
        <begin position="392"/>
        <end position="413"/>
    </location>
</feature>
<proteinExistence type="predicted"/>
<feature type="compositionally biased region" description="Basic and acidic residues" evidence="1">
    <location>
        <begin position="527"/>
        <end position="539"/>
    </location>
</feature>
<dbReference type="EMBL" id="CAMPGE010004591">
    <property type="protein sequence ID" value="CAI2363440.1"/>
    <property type="molecule type" value="Genomic_DNA"/>
</dbReference>
<name>A0AAD1U8Q5_EUPCR</name>
<keyword evidence="5" id="KW-1185">Reference proteome</keyword>
<keyword evidence="2" id="KW-1133">Transmembrane helix</keyword>
<evidence type="ECO:0000256" key="2">
    <source>
        <dbReference type="SAM" id="Phobius"/>
    </source>
</evidence>
<feature type="compositionally biased region" description="Low complexity" evidence="1">
    <location>
        <begin position="570"/>
        <end position="584"/>
    </location>
</feature>
<organism evidence="4 5">
    <name type="scientific">Euplotes crassus</name>
    <dbReference type="NCBI Taxonomy" id="5936"/>
    <lineage>
        <taxon>Eukaryota</taxon>
        <taxon>Sar</taxon>
        <taxon>Alveolata</taxon>
        <taxon>Ciliophora</taxon>
        <taxon>Intramacronucleata</taxon>
        <taxon>Spirotrichea</taxon>
        <taxon>Hypotrichia</taxon>
        <taxon>Euplotida</taxon>
        <taxon>Euplotidae</taxon>
        <taxon>Moneuplotes</taxon>
    </lineage>
</organism>
<evidence type="ECO:0000313" key="5">
    <source>
        <dbReference type="Proteomes" id="UP001295684"/>
    </source>
</evidence>
<comment type="caution">
    <text evidence="4">The sequence shown here is derived from an EMBL/GenBank/DDBJ whole genome shotgun (WGS) entry which is preliminary data.</text>
</comment>
<keyword evidence="2" id="KW-0812">Transmembrane</keyword>
<dbReference type="AlphaFoldDB" id="A0AAD1U8Q5"/>
<sequence length="584" mass="66722">MKLFIFVASVLLLILQVQSELLERDKSLYQQENTISIFQINYECYFIVKDKCFGVIIGSEEENELIDMSSLYPSFKEILGNSKINTTKDFKQSYKKLINSIALPHQCLKQQSFSKISEEDVIALSPSLKFTFNSMNCKNPGGQPVSPNAERKLTTITPESDDYPVLEGLAYTIIGLTCVAGLIYYIGYIVKGFDATPFWILLHFIQLIYLMIMLEVDQPASLVFFLDKLEPCKLDLNFIDEFTTIRDEVRKEVNFMPDRQDFRKIAWDYGSVLVNLAFYARIICTIIILHAVLKITQCFANAKNEHNGFFKGVNVLKKHISKDFYIRYCIEITLFLWTAVFIEFMSTPRDSSLVKLSLVIAINILCFLVYFTFSFAFALYAKNTNETYRGYFYTFFLMKRGIIPICLITLAYASKEWQLGILWAVQLLFLCIEILSVFKNKPKYSKEKYHIMQCLITSLLSIGCNILFLIYLCLNFIFISKNINDSDNIGESIAITTSCFIIAPTILITLLGIFRLFITPSPTQEPSSDHSEISADSHSRPQISTSNPPKNSELPSTHNHTPKPSHPDPSHSNSHPSNSSEEDT</sequence>
<keyword evidence="2" id="KW-0472">Membrane</keyword>
<feature type="transmembrane region" description="Helical" evidence="2">
    <location>
        <begin position="459"/>
        <end position="480"/>
    </location>
</feature>
<accession>A0AAD1U8Q5</accession>